<dbReference type="Proteomes" id="UP000271162">
    <property type="component" value="Unassembled WGS sequence"/>
</dbReference>
<dbReference type="WBParaSite" id="NBR_0000245301-mRNA-1">
    <property type="protein sequence ID" value="NBR_0000245301-mRNA-1"/>
    <property type="gene ID" value="NBR_0000245301"/>
</dbReference>
<name>A0A0N4XIV1_NIPBR</name>
<dbReference type="PANTHER" id="PTHR10099:SF1">
    <property type="entry name" value="PHOSPHORIBOSYLFORMYLGLYCINAMIDINE SYNTHASE"/>
    <property type="match status" value="1"/>
</dbReference>
<dbReference type="GO" id="GO:0004642">
    <property type="term" value="F:phosphoribosylformylglycinamidine synthase activity"/>
    <property type="evidence" value="ECO:0007669"/>
    <property type="project" value="TreeGrafter"/>
</dbReference>
<dbReference type="GO" id="GO:0005737">
    <property type="term" value="C:cytoplasm"/>
    <property type="evidence" value="ECO:0007669"/>
    <property type="project" value="TreeGrafter"/>
</dbReference>
<dbReference type="PANTHER" id="PTHR10099">
    <property type="entry name" value="PHOSPHORIBOSYLFORMYLGLYCINAMIDINE SYNTHASE"/>
    <property type="match status" value="1"/>
</dbReference>
<dbReference type="GO" id="GO:0006164">
    <property type="term" value="P:purine nucleotide biosynthetic process"/>
    <property type="evidence" value="ECO:0007669"/>
    <property type="project" value="TreeGrafter"/>
</dbReference>
<dbReference type="SUPFAM" id="SSF52317">
    <property type="entry name" value="Class I glutamine amidotransferase-like"/>
    <property type="match status" value="1"/>
</dbReference>
<gene>
    <name evidence="1" type="ORF">NBR_LOCUS2455</name>
</gene>
<organism evidence="3">
    <name type="scientific">Nippostrongylus brasiliensis</name>
    <name type="common">Rat hookworm</name>
    <dbReference type="NCBI Taxonomy" id="27835"/>
    <lineage>
        <taxon>Eukaryota</taxon>
        <taxon>Metazoa</taxon>
        <taxon>Ecdysozoa</taxon>
        <taxon>Nematoda</taxon>
        <taxon>Chromadorea</taxon>
        <taxon>Rhabditida</taxon>
        <taxon>Rhabditina</taxon>
        <taxon>Rhabditomorpha</taxon>
        <taxon>Strongyloidea</taxon>
        <taxon>Heligmosomidae</taxon>
        <taxon>Nippostrongylus</taxon>
    </lineage>
</organism>
<dbReference type="SMART" id="SM01211">
    <property type="entry name" value="GATase_5"/>
    <property type="match status" value="1"/>
</dbReference>
<sequence>MSFAGNVSIKADISCDADVLSFLFAEEVGVLLEIEEHLMAKVIDELGGETDVLIVVSVNGDEVISEDLVTLREVWEGTSDRLGLMQTNAVCIEEAKQVRAVTKTVQYSAPFHWQEPEVLLHPQRHLNSGPRVAIIREEGSNGDREMAAAFAMVGFEPHDVTMTDLLAGHTLQVVAFVGGFSYADVLGSAKGWSVISFCLRNGHYLKVPTQRTEVGSKI</sequence>
<evidence type="ECO:0000313" key="1">
    <source>
        <dbReference type="EMBL" id="VDL66044.1"/>
    </source>
</evidence>
<dbReference type="Pfam" id="PF13507">
    <property type="entry name" value="GATase_5"/>
    <property type="match status" value="1"/>
</dbReference>
<dbReference type="AlphaFoldDB" id="A0A0N4XIV1"/>
<evidence type="ECO:0000313" key="3">
    <source>
        <dbReference type="WBParaSite" id="NBR_0000245301-mRNA-1"/>
    </source>
</evidence>
<dbReference type="Gene3D" id="3.40.50.880">
    <property type="match status" value="1"/>
</dbReference>
<reference evidence="3" key="1">
    <citation type="submission" date="2017-02" db="UniProtKB">
        <authorList>
            <consortium name="WormBaseParasite"/>
        </authorList>
    </citation>
    <scope>IDENTIFICATION</scope>
</reference>
<reference evidence="1 2" key="2">
    <citation type="submission" date="2018-11" db="EMBL/GenBank/DDBJ databases">
        <authorList>
            <consortium name="Pathogen Informatics"/>
        </authorList>
    </citation>
    <scope>NUCLEOTIDE SEQUENCE [LARGE SCALE GENOMIC DNA]</scope>
</reference>
<dbReference type="InterPro" id="IPR029062">
    <property type="entry name" value="Class_I_gatase-like"/>
</dbReference>
<protein>
    <submittedName>
        <fullName evidence="3">ACT domain-containing protein</fullName>
    </submittedName>
</protein>
<dbReference type="SUPFAM" id="SSF56042">
    <property type="entry name" value="PurM C-terminal domain-like"/>
    <property type="match status" value="1"/>
</dbReference>
<dbReference type="OMA" id="WNANFEM"/>
<dbReference type="InterPro" id="IPR036676">
    <property type="entry name" value="PurM-like_C_sf"/>
</dbReference>
<accession>A0A0N4XIV1</accession>
<proteinExistence type="predicted"/>
<evidence type="ECO:0000313" key="2">
    <source>
        <dbReference type="Proteomes" id="UP000271162"/>
    </source>
</evidence>
<keyword evidence="2" id="KW-1185">Reference proteome</keyword>
<dbReference type="STRING" id="27835.A0A0N4XIV1"/>
<dbReference type="EMBL" id="UYSL01002809">
    <property type="protein sequence ID" value="VDL66044.1"/>
    <property type="molecule type" value="Genomic_DNA"/>
</dbReference>